<sequence length="271" mass="29447">MVGNPVVSDNVAASFTRIMRDPIKEAILSGNQVWDSLPLGDMMSREPEVSCSFGYLGPDFYMIRGALIQVYSGTRSTFAWAGFPWSGKIAFIDASTARHLTFAEVWMAVDSVASSLFSMGIRKGHVILLLSPNSIFFPIVCLSVMSLGAIITTTNRRFQPPPHTHHHLHLHLYLHLQPASQGASREFYFTSGVLGHCDNTQKLHLSVFGNGSSSTFSLSYAPAASPSYPTVFGSIPMAPSSSGLPRSHHNHMDDGCSSLLRSCLAALCCCF</sequence>
<dbReference type="Gene3D" id="3.40.50.12780">
    <property type="entry name" value="N-terminal domain of ligase-like"/>
    <property type="match status" value="1"/>
</dbReference>
<evidence type="ECO:0000256" key="1">
    <source>
        <dbReference type="ARBA" id="ARBA00022598"/>
    </source>
</evidence>
<dbReference type="InterPro" id="IPR000873">
    <property type="entry name" value="AMP-dep_synth/lig_dom"/>
</dbReference>
<dbReference type="STRING" id="542762.A0A4S4E9S4"/>
<dbReference type="Pfam" id="PF00501">
    <property type="entry name" value="AMP-binding"/>
    <property type="match status" value="1"/>
</dbReference>
<dbReference type="EMBL" id="SDRB02006227">
    <property type="protein sequence ID" value="THG12899.1"/>
    <property type="molecule type" value="Genomic_DNA"/>
</dbReference>
<evidence type="ECO:0000259" key="3">
    <source>
        <dbReference type="Pfam" id="PF00501"/>
    </source>
</evidence>
<gene>
    <name evidence="4" type="ORF">TEA_017232</name>
</gene>
<evidence type="ECO:0000313" key="5">
    <source>
        <dbReference type="Proteomes" id="UP000306102"/>
    </source>
</evidence>
<dbReference type="GO" id="GO:0005777">
    <property type="term" value="C:peroxisome"/>
    <property type="evidence" value="ECO:0007669"/>
    <property type="project" value="TreeGrafter"/>
</dbReference>
<keyword evidence="2" id="KW-0472">Membrane</keyword>
<dbReference type="Proteomes" id="UP000306102">
    <property type="component" value="Unassembled WGS sequence"/>
</dbReference>
<organism evidence="4 5">
    <name type="scientific">Camellia sinensis var. sinensis</name>
    <name type="common">China tea</name>
    <dbReference type="NCBI Taxonomy" id="542762"/>
    <lineage>
        <taxon>Eukaryota</taxon>
        <taxon>Viridiplantae</taxon>
        <taxon>Streptophyta</taxon>
        <taxon>Embryophyta</taxon>
        <taxon>Tracheophyta</taxon>
        <taxon>Spermatophyta</taxon>
        <taxon>Magnoliopsida</taxon>
        <taxon>eudicotyledons</taxon>
        <taxon>Gunneridae</taxon>
        <taxon>Pentapetalae</taxon>
        <taxon>asterids</taxon>
        <taxon>Ericales</taxon>
        <taxon>Theaceae</taxon>
        <taxon>Camellia</taxon>
    </lineage>
</organism>
<keyword evidence="2" id="KW-1133">Transmembrane helix</keyword>
<keyword evidence="1" id="KW-0436">Ligase</keyword>
<keyword evidence="2" id="KW-0812">Transmembrane</keyword>
<dbReference type="PANTHER" id="PTHR24096">
    <property type="entry name" value="LONG-CHAIN-FATTY-ACID--COA LIGASE"/>
    <property type="match status" value="1"/>
</dbReference>
<accession>A0A4S4E9S4</accession>
<feature type="transmembrane region" description="Helical" evidence="2">
    <location>
        <begin position="126"/>
        <end position="151"/>
    </location>
</feature>
<evidence type="ECO:0000256" key="2">
    <source>
        <dbReference type="SAM" id="Phobius"/>
    </source>
</evidence>
<protein>
    <recommendedName>
        <fullName evidence="3">AMP-dependent synthetase/ligase domain-containing protein</fullName>
    </recommendedName>
</protein>
<keyword evidence="5" id="KW-1185">Reference proteome</keyword>
<dbReference type="PANTHER" id="PTHR24096:SF413">
    <property type="entry name" value="PEROXISOMAL OPC-8:0-COA LIGASE 1"/>
    <property type="match status" value="1"/>
</dbReference>
<comment type="caution">
    <text evidence="4">The sequence shown here is derived from an EMBL/GenBank/DDBJ whole genome shotgun (WGS) entry which is preliminary data.</text>
</comment>
<evidence type="ECO:0000313" key="4">
    <source>
        <dbReference type="EMBL" id="THG12899.1"/>
    </source>
</evidence>
<name>A0A4S4E9S4_CAMSN</name>
<proteinExistence type="predicted"/>
<reference evidence="4 5" key="1">
    <citation type="journal article" date="2018" name="Proc. Natl. Acad. Sci. U.S.A.">
        <title>Draft genome sequence of Camellia sinensis var. sinensis provides insights into the evolution of the tea genome and tea quality.</title>
        <authorList>
            <person name="Wei C."/>
            <person name="Yang H."/>
            <person name="Wang S."/>
            <person name="Zhao J."/>
            <person name="Liu C."/>
            <person name="Gao L."/>
            <person name="Xia E."/>
            <person name="Lu Y."/>
            <person name="Tai Y."/>
            <person name="She G."/>
            <person name="Sun J."/>
            <person name="Cao H."/>
            <person name="Tong W."/>
            <person name="Gao Q."/>
            <person name="Li Y."/>
            <person name="Deng W."/>
            <person name="Jiang X."/>
            <person name="Wang W."/>
            <person name="Chen Q."/>
            <person name="Zhang S."/>
            <person name="Li H."/>
            <person name="Wu J."/>
            <person name="Wang P."/>
            <person name="Li P."/>
            <person name="Shi C."/>
            <person name="Zheng F."/>
            <person name="Jian J."/>
            <person name="Huang B."/>
            <person name="Shan D."/>
            <person name="Shi M."/>
            <person name="Fang C."/>
            <person name="Yue Y."/>
            <person name="Li F."/>
            <person name="Li D."/>
            <person name="Wei S."/>
            <person name="Han B."/>
            <person name="Jiang C."/>
            <person name="Yin Y."/>
            <person name="Xia T."/>
            <person name="Zhang Z."/>
            <person name="Bennetzen J.L."/>
            <person name="Zhao S."/>
            <person name="Wan X."/>
        </authorList>
    </citation>
    <scope>NUCLEOTIDE SEQUENCE [LARGE SCALE GENOMIC DNA]</scope>
    <source>
        <strain evidence="5">cv. Shuchazao</strain>
        <tissue evidence="4">Leaf</tissue>
    </source>
</reference>
<feature type="domain" description="AMP-dependent synthetase/ligase" evidence="3">
    <location>
        <begin position="86"/>
        <end position="161"/>
    </location>
</feature>
<dbReference type="SUPFAM" id="SSF56801">
    <property type="entry name" value="Acetyl-CoA synthetase-like"/>
    <property type="match status" value="1"/>
</dbReference>
<dbReference type="AlphaFoldDB" id="A0A4S4E9S4"/>
<dbReference type="GO" id="GO:0016405">
    <property type="term" value="F:CoA-ligase activity"/>
    <property type="evidence" value="ECO:0007669"/>
    <property type="project" value="TreeGrafter"/>
</dbReference>
<dbReference type="InterPro" id="IPR042099">
    <property type="entry name" value="ANL_N_sf"/>
</dbReference>